<evidence type="ECO:0000313" key="9">
    <source>
        <dbReference type="EMBL" id="MBK3516725.1"/>
    </source>
</evidence>
<dbReference type="Pfam" id="PF13715">
    <property type="entry name" value="CarbopepD_reg_2"/>
    <property type="match status" value="1"/>
</dbReference>
<dbReference type="SUPFAM" id="SSF49464">
    <property type="entry name" value="Carboxypeptidase regulatory domain-like"/>
    <property type="match status" value="1"/>
</dbReference>
<dbReference type="InterPro" id="IPR039426">
    <property type="entry name" value="TonB-dep_rcpt-like"/>
</dbReference>
<dbReference type="Proteomes" id="UP000605676">
    <property type="component" value="Unassembled WGS sequence"/>
</dbReference>
<dbReference type="InterPro" id="IPR036942">
    <property type="entry name" value="Beta-barrel_TonB_sf"/>
</dbReference>
<dbReference type="InterPro" id="IPR008969">
    <property type="entry name" value="CarboxyPept-like_regulatory"/>
</dbReference>
<dbReference type="Gene3D" id="2.170.130.10">
    <property type="entry name" value="TonB-dependent receptor, plug domain"/>
    <property type="match status" value="1"/>
</dbReference>
<evidence type="ECO:0000256" key="7">
    <source>
        <dbReference type="ARBA" id="ARBA00023237"/>
    </source>
</evidence>
<protein>
    <submittedName>
        <fullName evidence="9">TonB-dependent receptor</fullName>
    </submittedName>
</protein>
<dbReference type="InterPro" id="IPR037066">
    <property type="entry name" value="Plug_dom_sf"/>
</dbReference>
<evidence type="ECO:0000256" key="3">
    <source>
        <dbReference type="ARBA" id="ARBA00022452"/>
    </source>
</evidence>
<dbReference type="InterPro" id="IPR012910">
    <property type="entry name" value="Plug_dom"/>
</dbReference>
<organism evidence="9 10">
    <name type="scientific">Carboxylicivirga marina</name>
    <dbReference type="NCBI Taxonomy" id="2800988"/>
    <lineage>
        <taxon>Bacteria</taxon>
        <taxon>Pseudomonadati</taxon>
        <taxon>Bacteroidota</taxon>
        <taxon>Bacteroidia</taxon>
        <taxon>Marinilabiliales</taxon>
        <taxon>Marinilabiliaceae</taxon>
        <taxon>Carboxylicivirga</taxon>
    </lineage>
</organism>
<keyword evidence="10" id="KW-1185">Reference proteome</keyword>
<dbReference type="PANTHER" id="PTHR30069:SF29">
    <property type="entry name" value="HEMOGLOBIN AND HEMOGLOBIN-HAPTOGLOBIN-BINDING PROTEIN 1-RELATED"/>
    <property type="match status" value="1"/>
</dbReference>
<keyword evidence="4" id="KW-0812">Transmembrane</keyword>
<sequence>MPTILNHTYKSILFVLLILLVSTSLNGQNVLYDYIELSSKNGSTESFLSEIESQTDIVFSYSNNLCFKDSLNLPIQSGMVREVLDAIFVSCPSNYTVRGEKIIIHPITGDKKKYVVKGYVIDKHTKEILIQANVYEPEILLGTVSNNFGFFSITLPEGFAHLASSYVGYQNQHHYLNLTKDTTIYFWMEPKEELDEIAVLGERVPGKVKSSRAGIIDVPIEQIKKVPVFLGEVDIVKSIQLLPGIQSGGEGFSELYVRGGGPDQNLVLMDDVPIYNSSHLLGFFSIFNADAVNSVRVIKGGFPARYGGRLSSVVDIRMYDGNSEEFKGTASIGLLSSRLAVEGPLIKDKSSFSVSFRRTYFDILTSVWQLKEADKSRYYFYDFNTKLNYKLSKRDRLHFSTYLGKDRYGISYNEQTIEIEQPDGSKVSRKEYDESDVGWRNYVGSVRWNHIFGEKMFANTTLTYSDYRFFIDQSSNYVSDGSWSKGSQNYYSGIRDLSAKIDVDYLPSPKHYIRFGGSMINHTFYPGIDVQLREITSSTPIDTTFGGTQMYRQEYRFYVEDDFHLFPRLKMNIGGHFSLFQTESNKFYWSAEPRLSARYLIKDNLSVKLAYSQMTQYMHLLRTSVVAMPTDLWLPVSDGIAPMRASQSALGLEYEISKGFNLSLEFYYKELSDILAYKETAGYFDFASDWQSKLTAGSGQSYGFELLLHRKMGNLSGWFGYTYSKSTNQFDELNNGLEFPANFDRTHDVSIYASYKFSKKMDMGVTWAFGTGNPITLSETKYYAPQLPTTEVPNKSSYNQFINQRNSYRMPNFHRLDIGFNFSKDKPWGSRLWSVGLMNTYGRQNPFFLYFSDVENEQTGDIERSLKQFSLFPIPIPYVRYTVKF</sequence>
<dbReference type="Gene3D" id="2.40.170.20">
    <property type="entry name" value="TonB-dependent receptor, beta-barrel domain"/>
    <property type="match status" value="1"/>
</dbReference>
<evidence type="ECO:0000313" key="10">
    <source>
        <dbReference type="Proteomes" id="UP000605676"/>
    </source>
</evidence>
<keyword evidence="2" id="KW-0813">Transport</keyword>
<dbReference type="RefSeq" id="WP_200463956.1">
    <property type="nucleotide sequence ID" value="NZ_JAENRR010000008.1"/>
</dbReference>
<proteinExistence type="predicted"/>
<evidence type="ECO:0000256" key="6">
    <source>
        <dbReference type="ARBA" id="ARBA00023136"/>
    </source>
</evidence>
<keyword evidence="5" id="KW-0732">Signal</keyword>
<accession>A0ABS1HGI1</accession>
<evidence type="ECO:0000256" key="4">
    <source>
        <dbReference type="ARBA" id="ARBA00022692"/>
    </source>
</evidence>
<keyword evidence="7" id="KW-0998">Cell outer membrane</keyword>
<evidence type="ECO:0000256" key="2">
    <source>
        <dbReference type="ARBA" id="ARBA00022448"/>
    </source>
</evidence>
<comment type="caution">
    <text evidence="9">The sequence shown here is derived from an EMBL/GenBank/DDBJ whole genome shotgun (WGS) entry which is preliminary data.</text>
</comment>
<evidence type="ECO:0000259" key="8">
    <source>
        <dbReference type="Pfam" id="PF07715"/>
    </source>
</evidence>
<dbReference type="EMBL" id="JAENRR010000008">
    <property type="protein sequence ID" value="MBK3516725.1"/>
    <property type="molecule type" value="Genomic_DNA"/>
</dbReference>
<dbReference type="SUPFAM" id="SSF56935">
    <property type="entry name" value="Porins"/>
    <property type="match status" value="1"/>
</dbReference>
<comment type="subcellular location">
    <subcellularLocation>
        <location evidence="1">Cell outer membrane</location>
        <topology evidence="1">Multi-pass membrane protein</topology>
    </subcellularLocation>
</comment>
<dbReference type="Pfam" id="PF07715">
    <property type="entry name" value="Plug"/>
    <property type="match status" value="1"/>
</dbReference>
<dbReference type="PANTHER" id="PTHR30069">
    <property type="entry name" value="TONB-DEPENDENT OUTER MEMBRANE RECEPTOR"/>
    <property type="match status" value="1"/>
</dbReference>
<gene>
    <name evidence="9" type="ORF">JIV24_05175</name>
</gene>
<evidence type="ECO:0000256" key="5">
    <source>
        <dbReference type="ARBA" id="ARBA00022729"/>
    </source>
</evidence>
<keyword evidence="9" id="KW-0675">Receptor</keyword>
<reference evidence="9 10" key="1">
    <citation type="submission" date="2021-01" db="EMBL/GenBank/DDBJ databases">
        <title>Carboxyliciviraga sp.nov., isolated from coastal sediments.</title>
        <authorList>
            <person name="Lu D."/>
            <person name="Zhang T."/>
        </authorList>
    </citation>
    <scope>NUCLEOTIDE SEQUENCE [LARGE SCALE GENOMIC DNA]</scope>
    <source>
        <strain evidence="9 10">N1Y132</strain>
    </source>
</reference>
<feature type="domain" description="TonB-dependent receptor plug" evidence="8">
    <location>
        <begin position="233"/>
        <end position="309"/>
    </location>
</feature>
<keyword evidence="6" id="KW-0472">Membrane</keyword>
<keyword evidence="3" id="KW-1134">Transmembrane beta strand</keyword>
<name>A0ABS1HGI1_9BACT</name>
<evidence type="ECO:0000256" key="1">
    <source>
        <dbReference type="ARBA" id="ARBA00004571"/>
    </source>
</evidence>